<reference evidence="2 3" key="1">
    <citation type="submission" date="2024-06" db="EMBL/GenBank/DDBJ databases">
        <title>The Natural Products Discovery Center: Release of the First 8490 Sequenced Strains for Exploring Actinobacteria Biosynthetic Diversity.</title>
        <authorList>
            <person name="Kalkreuter E."/>
            <person name="Kautsar S.A."/>
            <person name="Yang D."/>
            <person name="Bader C.D."/>
            <person name="Teijaro C.N."/>
            <person name="Fluegel L."/>
            <person name="Davis C.M."/>
            <person name="Simpson J.R."/>
            <person name="Lauterbach L."/>
            <person name="Steele A.D."/>
            <person name="Gui C."/>
            <person name="Meng S."/>
            <person name="Li G."/>
            <person name="Viehrig K."/>
            <person name="Ye F."/>
            <person name="Su P."/>
            <person name="Kiefer A.F."/>
            <person name="Nichols A."/>
            <person name="Cepeda A.J."/>
            <person name="Yan W."/>
            <person name="Fan B."/>
            <person name="Jiang Y."/>
            <person name="Adhikari A."/>
            <person name="Zheng C.-J."/>
            <person name="Schuster L."/>
            <person name="Cowan T.M."/>
            <person name="Smanski M.J."/>
            <person name="Chevrette M.G."/>
            <person name="De Carvalho L.P.S."/>
            <person name="Shen B."/>
        </authorList>
    </citation>
    <scope>NUCLEOTIDE SEQUENCE [LARGE SCALE GENOMIC DNA]</scope>
    <source>
        <strain evidence="2 3">NPDC052347</strain>
    </source>
</reference>
<comment type="caution">
    <text evidence="2">The sequence shown here is derived from an EMBL/GenBank/DDBJ whole genome shotgun (WGS) entry which is preliminary data.</text>
</comment>
<dbReference type="EMBL" id="JBFAUK010000049">
    <property type="protein sequence ID" value="MEV5511073.1"/>
    <property type="molecule type" value="Genomic_DNA"/>
</dbReference>
<accession>A0ABV3K7F6</accession>
<evidence type="ECO:0000313" key="3">
    <source>
        <dbReference type="Proteomes" id="UP001552594"/>
    </source>
</evidence>
<gene>
    <name evidence="2" type="ORF">AB0L16_32445</name>
</gene>
<name>A0ABV3K7F6_STRON</name>
<dbReference type="NCBIfam" id="NF038070">
    <property type="entry name" value="LmbU_fam_TF"/>
    <property type="match status" value="1"/>
</dbReference>
<feature type="compositionally biased region" description="Basic and acidic residues" evidence="1">
    <location>
        <begin position="1"/>
        <end position="17"/>
    </location>
</feature>
<sequence>MALPRSDTRTALRRQNDVEEVVGQQRGPADSPHRSQVLTTNVGLQIPAGLTFENWENTGRKLSGIINSSSWWLGDWLIYGKDHYSDRYERGIRAVGLRYQTLRNYAWVSRRFAIDRRRASLSFQHHAEVASLSIAEQEHWLDQCEAHEWSTKQLRKAVRLAQENEIAGEDQDTEPTQRLAVPIGRMRRWHSAASHAGIDLEEWVLVTLDSAAEEILAR</sequence>
<feature type="region of interest" description="Disordered" evidence="1">
    <location>
        <begin position="1"/>
        <end position="34"/>
    </location>
</feature>
<dbReference type="Proteomes" id="UP001552594">
    <property type="component" value="Unassembled WGS sequence"/>
</dbReference>
<keyword evidence="3" id="KW-1185">Reference proteome</keyword>
<dbReference type="RefSeq" id="WP_193553357.1">
    <property type="nucleotide sequence ID" value="NZ_JBFAUK010000049.1"/>
</dbReference>
<evidence type="ECO:0000313" key="2">
    <source>
        <dbReference type="EMBL" id="MEV5511073.1"/>
    </source>
</evidence>
<proteinExistence type="predicted"/>
<evidence type="ECO:0000256" key="1">
    <source>
        <dbReference type="SAM" id="MobiDB-lite"/>
    </source>
</evidence>
<organism evidence="2 3">
    <name type="scientific">Streptomyces orinoci</name>
    <name type="common">Streptoverticillium orinoci</name>
    <dbReference type="NCBI Taxonomy" id="67339"/>
    <lineage>
        <taxon>Bacteria</taxon>
        <taxon>Bacillati</taxon>
        <taxon>Actinomycetota</taxon>
        <taxon>Actinomycetes</taxon>
        <taxon>Kitasatosporales</taxon>
        <taxon>Streptomycetaceae</taxon>
        <taxon>Streptomyces</taxon>
    </lineage>
</organism>
<protein>
    <submittedName>
        <fullName evidence="2">LmbU family transcriptional regulator</fullName>
    </submittedName>
</protein>
<dbReference type="InterPro" id="IPR049735">
    <property type="entry name" value="NovE/LmbU-like"/>
</dbReference>